<dbReference type="SUPFAM" id="SSF88697">
    <property type="entry name" value="PUA domain-like"/>
    <property type="match status" value="1"/>
</dbReference>
<protein>
    <recommendedName>
        <fullName evidence="1">EVE domain-containing protein</fullName>
    </recommendedName>
</protein>
<dbReference type="Pfam" id="PF01878">
    <property type="entry name" value="EVE"/>
    <property type="match status" value="1"/>
</dbReference>
<evidence type="ECO:0000313" key="2">
    <source>
        <dbReference type="EMBL" id="AIF20840.1"/>
    </source>
</evidence>
<organism evidence="2">
    <name type="scientific">uncultured marine thaumarchaeote KM3_95_D02</name>
    <dbReference type="NCBI Taxonomy" id="1456347"/>
    <lineage>
        <taxon>Archaea</taxon>
        <taxon>Nitrososphaerota</taxon>
        <taxon>environmental samples</taxon>
    </lineage>
</organism>
<dbReference type="InterPro" id="IPR002740">
    <property type="entry name" value="EVE_domain"/>
</dbReference>
<dbReference type="Gene3D" id="3.40.91.30">
    <property type="match status" value="1"/>
</dbReference>
<dbReference type="InterPro" id="IPR015947">
    <property type="entry name" value="PUA-like_sf"/>
</dbReference>
<dbReference type="PANTHER" id="PTHR39661">
    <property type="entry name" value="UPF0310 PROTEIN MJECL36"/>
    <property type="match status" value="1"/>
</dbReference>
<proteinExistence type="predicted"/>
<feature type="domain" description="EVE" evidence="1">
    <location>
        <begin position="17"/>
        <end position="151"/>
    </location>
</feature>
<accession>A0A075HZ68</accession>
<evidence type="ECO:0000259" key="1">
    <source>
        <dbReference type="Pfam" id="PF01878"/>
    </source>
</evidence>
<reference evidence="2" key="1">
    <citation type="journal article" date="2014" name="Genome Biol. Evol.">
        <title>Pangenome evidence for extensive interdomain horizontal transfer affecting lineage core and shell genes in uncultured planktonic thaumarchaeota and euryarchaeota.</title>
        <authorList>
            <person name="Deschamps P."/>
            <person name="Zivanovic Y."/>
            <person name="Moreira D."/>
            <person name="Rodriguez-Valera F."/>
            <person name="Lopez-Garcia P."/>
        </authorList>
    </citation>
    <scope>NUCLEOTIDE SEQUENCE</scope>
</reference>
<dbReference type="EMBL" id="KF901177">
    <property type="protein sequence ID" value="AIF20840.1"/>
    <property type="molecule type" value="Genomic_DNA"/>
</dbReference>
<sequence>MKKTVTSISTPRSKTENWVYAITEENWEVVKEKQIWGTAKEQRTRKLQKGDIIIFYVKKTGFFKGIFNVVSDWYESKEPIWADELRENKIIYPFQIKLETIQLGNARYNDLAPDLEFVKNKQYHTIYLQMHNTGPSNFGQPVRKNDFELIKNRMILDRGISYVRNQKGRIGGWLKRNFKTKEELKEYVLHDDEVGIAPIVRAAKRIQEWREKQLSLWETKVMEKLEKSNIKFQKKPRKLPIEIDENTTIAYLPDFVLDIPYETREHIIVEVEENLSEKGVKKFRAFMDVYGRAYWMILVAKSDQLHVWKEFDKGEQALYHEVWPLDKLDRLISMLKDLDKKYAENRNLEQKICPKCSKKANGKHEIEKLFGSRGKILQSWCRECRSNKNNNEFEEKLEFGEPKKLFAQAAENILWKKLGDSLFVNHV</sequence>
<dbReference type="AlphaFoldDB" id="A0A075HZ68"/>
<dbReference type="Gene3D" id="3.10.590.10">
    <property type="entry name" value="ph1033 like domains"/>
    <property type="match status" value="1"/>
</dbReference>
<dbReference type="PANTHER" id="PTHR39661:SF1">
    <property type="entry name" value="UPF0310 PROTEIN MJECL36"/>
    <property type="match status" value="1"/>
</dbReference>
<name>A0A075HZ68_9ARCH</name>